<dbReference type="InterPro" id="IPR011711">
    <property type="entry name" value="GntR_C"/>
</dbReference>
<dbReference type="PANTHER" id="PTHR43537:SF5">
    <property type="entry name" value="UXU OPERON TRANSCRIPTIONAL REGULATOR"/>
    <property type="match status" value="1"/>
</dbReference>
<reference evidence="5 6" key="1">
    <citation type="submission" date="2019-12" db="EMBL/GenBank/DDBJ databases">
        <authorList>
            <person name="Kim Y.S."/>
        </authorList>
    </citation>
    <scope>NUCLEOTIDE SEQUENCE [LARGE SCALE GENOMIC DNA]</scope>
    <source>
        <strain evidence="5 6">MMS17-SY077</strain>
    </source>
</reference>
<dbReference type="PANTHER" id="PTHR43537">
    <property type="entry name" value="TRANSCRIPTIONAL REGULATOR, GNTR FAMILY"/>
    <property type="match status" value="1"/>
</dbReference>
<dbReference type="AlphaFoldDB" id="A0A6I4NWL0"/>
<evidence type="ECO:0000256" key="3">
    <source>
        <dbReference type="ARBA" id="ARBA00023163"/>
    </source>
</evidence>
<comment type="caution">
    <text evidence="5">The sequence shown here is derived from an EMBL/GenBank/DDBJ whole genome shotgun (WGS) entry which is preliminary data.</text>
</comment>
<sequence>MTPSGKARTPEPADAGAATVVARIHETLRHEILEGELEPGTPLREESLAARFGVSRHSVRSGIGRLVRERLAIEEPYRGVRVASFGPEEVVALQQLRGALETEAVRIATERRGSFDDEAAAGAYEVLDRFRALGEREQAGEQLDWVEVERTHAEFHAALVEASESPRIIAAHRTLSAELQMFLLHVRPDYDLQRLIDDHVDLIEAIRTVGESAVRDHLAVSTALFLERAAEQGATPAAKRRRGAVGA</sequence>
<dbReference type="InterPro" id="IPR000524">
    <property type="entry name" value="Tscrpt_reg_HTH_GntR"/>
</dbReference>
<dbReference type="SMART" id="SM00345">
    <property type="entry name" value="HTH_GNTR"/>
    <property type="match status" value="1"/>
</dbReference>
<dbReference type="SUPFAM" id="SSF46785">
    <property type="entry name" value="Winged helix' DNA-binding domain"/>
    <property type="match status" value="1"/>
</dbReference>
<protein>
    <submittedName>
        <fullName evidence="5">GntR family transcriptional regulator</fullName>
    </submittedName>
</protein>
<evidence type="ECO:0000313" key="5">
    <source>
        <dbReference type="EMBL" id="MWB98561.1"/>
    </source>
</evidence>
<dbReference type="EMBL" id="WSTA01000030">
    <property type="protein sequence ID" value="MWB98561.1"/>
    <property type="molecule type" value="Genomic_DNA"/>
</dbReference>
<dbReference type="Pfam" id="PF07729">
    <property type="entry name" value="FCD"/>
    <property type="match status" value="1"/>
</dbReference>
<proteinExistence type="predicted"/>
<dbReference type="Pfam" id="PF00392">
    <property type="entry name" value="GntR"/>
    <property type="match status" value="1"/>
</dbReference>
<evidence type="ECO:0000256" key="1">
    <source>
        <dbReference type="ARBA" id="ARBA00023015"/>
    </source>
</evidence>
<keyword evidence="1" id="KW-0805">Transcription regulation</keyword>
<dbReference type="SUPFAM" id="SSF48008">
    <property type="entry name" value="GntR ligand-binding domain-like"/>
    <property type="match status" value="1"/>
</dbReference>
<name>A0A6I4NWL0_9MICO</name>
<organism evidence="5 6">
    <name type="scientific">Agromyces seonyuensis</name>
    <dbReference type="NCBI Taxonomy" id="2662446"/>
    <lineage>
        <taxon>Bacteria</taxon>
        <taxon>Bacillati</taxon>
        <taxon>Actinomycetota</taxon>
        <taxon>Actinomycetes</taxon>
        <taxon>Micrococcales</taxon>
        <taxon>Microbacteriaceae</taxon>
        <taxon>Agromyces</taxon>
    </lineage>
</organism>
<dbReference type="Proteomes" id="UP000438182">
    <property type="component" value="Unassembled WGS sequence"/>
</dbReference>
<evidence type="ECO:0000313" key="6">
    <source>
        <dbReference type="Proteomes" id="UP000438182"/>
    </source>
</evidence>
<dbReference type="RefSeq" id="WP_160424007.1">
    <property type="nucleotide sequence ID" value="NZ_WSTA01000030.1"/>
</dbReference>
<evidence type="ECO:0000256" key="2">
    <source>
        <dbReference type="ARBA" id="ARBA00023125"/>
    </source>
</evidence>
<keyword evidence="2" id="KW-0238">DNA-binding</keyword>
<accession>A0A6I4NWL0</accession>
<dbReference type="SMART" id="SM00895">
    <property type="entry name" value="FCD"/>
    <property type="match status" value="1"/>
</dbReference>
<dbReference type="Gene3D" id="1.10.10.10">
    <property type="entry name" value="Winged helix-like DNA-binding domain superfamily/Winged helix DNA-binding domain"/>
    <property type="match status" value="1"/>
</dbReference>
<keyword evidence="3" id="KW-0804">Transcription</keyword>
<dbReference type="GO" id="GO:0003700">
    <property type="term" value="F:DNA-binding transcription factor activity"/>
    <property type="evidence" value="ECO:0007669"/>
    <property type="project" value="InterPro"/>
</dbReference>
<dbReference type="InterPro" id="IPR036390">
    <property type="entry name" value="WH_DNA-bd_sf"/>
</dbReference>
<evidence type="ECO:0000259" key="4">
    <source>
        <dbReference type="PROSITE" id="PS50949"/>
    </source>
</evidence>
<gene>
    <name evidence="5" type="ORF">GB864_08375</name>
</gene>
<dbReference type="InterPro" id="IPR008920">
    <property type="entry name" value="TF_FadR/GntR_C"/>
</dbReference>
<dbReference type="Gene3D" id="1.20.120.530">
    <property type="entry name" value="GntR ligand-binding domain-like"/>
    <property type="match status" value="1"/>
</dbReference>
<dbReference type="InterPro" id="IPR036388">
    <property type="entry name" value="WH-like_DNA-bd_sf"/>
</dbReference>
<dbReference type="PROSITE" id="PS50949">
    <property type="entry name" value="HTH_GNTR"/>
    <property type="match status" value="1"/>
</dbReference>
<dbReference type="GO" id="GO:0003677">
    <property type="term" value="F:DNA binding"/>
    <property type="evidence" value="ECO:0007669"/>
    <property type="project" value="UniProtKB-KW"/>
</dbReference>
<feature type="domain" description="HTH gntR-type" evidence="4">
    <location>
        <begin position="18"/>
        <end position="85"/>
    </location>
</feature>
<keyword evidence="6" id="KW-1185">Reference proteome</keyword>